<evidence type="ECO:0000313" key="4">
    <source>
        <dbReference type="EMBL" id="VDK72368.1"/>
    </source>
</evidence>
<evidence type="ECO:0000256" key="2">
    <source>
        <dbReference type="ARBA" id="ARBA00038160"/>
    </source>
</evidence>
<gene>
    <name evidence="4" type="ORF">NLS_LOCUS1754</name>
</gene>
<dbReference type="PROSITE" id="PS51747">
    <property type="entry name" value="CYT_DCMP_DEAMINASES_2"/>
    <property type="match status" value="1"/>
</dbReference>
<name>A0A3P6U106_LITSI</name>
<dbReference type="GO" id="GO:0008033">
    <property type="term" value="P:tRNA processing"/>
    <property type="evidence" value="ECO:0007669"/>
    <property type="project" value="UniProtKB-KW"/>
</dbReference>
<keyword evidence="1" id="KW-0819">tRNA processing</keyword>
<dbReference type="InterPro" id="IPR002125">
    <property type="entry name" value="CMP_dCMP_dom"/>
</dbReference>
<reference evidence="4 5" key="1">
    <citation type="submission" date="2018-08" db="EMBL/GenBank/DDBJ databases">
        <authorList>
            <person name="Laetsch R D."/>
            <person name="Stevens L."/>
            <person name="Kumar S."/>
            <person name="Blaxter L. M."/>
        </authorList>
    </citation>
    <scope>NUCLEOTIDE SEQUENCE [LARGE SCALE GENOMIC DNA]</scope>
</reference>
<accession>A0A3P6U106</accession>
<dbReference type="GO" id="GO:0005737">
    <property type="term" value="C:cytoplasm"/>
    <property type="evidence" value="ECO:0007669"/>
    <property type="project" value="TreeGrafter"/>
</dbReference>
<dbReference type="PANTHER" id="PTHR11079:SF156">
    <property type="entry name" value="INACTIVE TRNA-SPECIFIC ADENOSINE DEAMINASE-LIKE PROTEIN 3-RELATED"/>
    <property type="match status" value="1"/>
</dbReference>
<dbReference type="Pfam" id="PF00383">
    <property type="entry name" value="dCMP_cyt_deam_1"/>
    <property type="match status" value="1"/>
</dbReference>
<dbReference type="OrthoDB" id="3180714at2759"/>
<feature type="domain" description="CMP/dCMP-type deaminase" evidence="3">
    <location>
        <begin position="158"/>
        <end position="277"/>
    </location>
</feature>
<dbReference type="InterPro" id="IPR016193">
    <property type="entry name" value="Cytidine_deaminase-like"/>
</dbReference>
<dbReference type="SUPFAM" id="SSF53927">
    <property type="entry name" value="Cytidine deaminase-like"/>
    <property type="match status" value="1"/>
</dbReference>
<evidence type="ECO:0000313" key="5">
    <source>
        <dbReference type="Proteomes" id="UP000277928"/>
    </source>
</evidence>
<keyword evidence="5" id="KW-1185">Reference proteome</keyword>
<dbReference type="STRING" id="42156.A0A3P6U106"/>
<dbReference type="EMBL" id="UYRX01000068">
    <property type="protein sequence ID" value="VDK72368.1"/>
    <property type="molecule type" value="Genomic_DNA"/>
</dbReference>
<dbReference type="Gene3D" id="3.40.140.10">
    <property type="entry name" value="Cytidine Deaminase, domain 2"/>
    <property type="match status" value="1"/>
</dbReference>
<evidence type="ECO:0000256" key="1">
    <source>
        <dbReference type="ARBA" id="ARBA00022694"/>
    </source>
</evidence>
<dbReference type="CDD" id="cd01285">
    <property type="entry name" value="nucleoside_deaminase"/>
    <property type="match status" value="1"/>
</dbReference>
<dbReference type="AlphaFoldDB" id="A0A3P6U106"/>
<dbReference type="GO" id="GO:0005634">
    <property type="term" value="C:nucleus"/>
    <property type="evidence" value="ECO:0007669"/>
    <property type="project" value="TreeGrafter"/>
</dbReference>
<protein>
    <recommendedName>
        <fullName evidence="3">CMP/dCMP-type deaminase domain-containing protein</fullName>
    </recommendedName>
</protein>
<evidence type="ECO:0000259" key="3">
    <source>
        <dbReference type="PROSITE" id="PS51747"/>
    </source>
</evidence>
<dbReference type="PANTHER" id="PTHR11079">
    <property type="entry name" value="CYTOSINE DEAMINASE FAMILY MEMBER"/>
    <property type="match status" value="1"/>
</dbReference>
<dbReference type="Proteomes" id="UP000277928">
    <property type="component" value="Unassembled WGS sequence"/>
</dbReference>
<comment type="similarity">
    <text evidence="2">Belongs to the cytidine and deoxycytidylate deaminase family. ADAT3 subfamily.</text>
</comment>
<dbReference type="GO" id="GO:0052717">
    <property type="term" value="F:tRNA-specific adenosine-34 deaminase activity"/>
    <property type="evidence" value="ECO:0007669"/>
    <property type="project" value="TreeGrafter"/>
</dbReference>
<sequence>MCQFLAKMTYADGEPSCSGCWNVVDEQRDTRKKVRGRRFTIIPVLSKEIVCDELPLVEYHAVKVEDKCKIGLLLRILPNIPSEANHLKRIKNGLILIQPANGPLLQELMKKLEAELSDISILKVKVPLCKPITRRQFLWAKQYWPTAFHPNKHYEALLSGDFLTAAEYEKIIGFYLESEKISGGGSGCVIVNLKGEVVAKSGNRNIPLGHAVMVAVSDLCKKHCTKQSDVLQYLGTGYDVYLTDEPCAMCAMALVHFRVGRVFYGRRTPLSGVYESRWRIQEEKSLNHHYAVFRIDELM</sequence>
<dbReference type="OMA" id="SINHHYE"/>
<organism evidence="4 5">
    <name type="scientific">Litomosoides sigmodontis</name>
    <name type="common">Filarial nematode worm</name>
    <dbReference type="NCBI Taxonomy" id="42156"/>
    <lineage>
        <taxon>Eukaryota</taxon>
        <taxon>Metazoa</taxon>
        <taxon>Ecdysozoa</taxon>
        <taxon>Nematoda</taxon>
        <taxon>Chromadorea</taxon>
        <taxon>Rhabditida</taxon>
        <taxon>Spirurina</taxon>
        <taxon>Spiruromorpha</taxon>
        <taxon>Filarioidea</taxon>
        <taxon>Onchocercidae</taxon>
        <taxon>Litomosoides</taxon>
    </lineage>
</organism>
<proteinExistence type="inferred from homology"/>